<proteinExistence type="predicted"/>
<evidence type="ECO:0000313" key="4">
    <source>
        <dbReference type="EMBL" id="WWM69647.1"/>
    </source>
</evidence>
<reference evidence="4 5" key="1">
    <citation type="submission" date="2024-02" db="EMBL/GenBank/DDBJ databases">
        <title>Full genome sequence of Sphingomonas kaistensis.</title>
        <authorList>
            <person name="Poletto B.L."/>
            <person name="Silva G."/>
            <person name="Galante D."/>
            <person name="Campos K.R."/>
            <person name="Santos M.B.N."/>
            <person name="Sacchi C.T."/>
        </authorList>
    </citation>
    <scope>NUCLEOTIDE SEQUENCE [LARGE SCALE GENOMIC DNA]</scope>
    <source>
        <strain evidence="4 5">MA4R</strain>
    </source>
</reference>
<dbReference type="Pfam" id="PF03713">
    <property type="entry name" value="DUF305"/>
    <property type="match status" value="1"/>
</dbReference>
<keyword evidence="2" id="KW-1133">Transmembrane helix</keyword>
<feature type="region of interest" description="Disordered" evidence="1">
    <location>
        <begin position="159"/>
        <end position="193"/>
    </location>
</feature>
<organism evidence="4 5">
    <name type="scientific">Sphingomonas kaistensis</name>
    <dbReference type="NCBI Taxonomy" id="298708"/>
    <lineage>
        <taxon>Bacteria</taxon>
        <taxon>Pseudomonadati</taxon>
        <taxon>Pseudomonadota</taxon>
        <taxon>Alphaproteobacteria</taxon>
        <taxon>Sphingomonadales</taxon>
        <taxon>Sphingomonadaceae</taxon>
        <taxon>Sphingomonas</taxon>
    </lineage>
</organism>
<keyword evidence="2" id="KW-0812">Transmembrane</keyword>
<dbReference type="InterPro" id="IPR012347">
    <property type="entry name" value="Ferritin-like"/>
</dbReference>
<dbReference type="InterPro" id="IPR005183">
    <property type="entry name" value="DUF305_CopM-like"/>
</dbReference>
<evidence type="ECO:0000313" key="5">
    <source>
        <dbReference type="Proteomes" id="UP001382935"/>
    </source>
</evidence>
<keyword evidence="5" id="KW-1185">Reference proteome</keyword>
<dbReference type="Proteomes" id="UP001382935">
    <property type="component" value="Chromosome"/>
</dbReference>
<evidence type="ECO:0000256" key="1">
    <source>
        <dbReference type="SAM" id="MobiDB-lite"/>
    </source>
</evidence>
<feature type="transmembrane region" description="Helical" evidence="2">
    <location>
        <begin position="46"/>
        <end position="65"/>
    </location>
</feature>
<accession>A0ABZ2G1E8</accession>
<protein>
    <submittedName>
        <fullName evidence="4">DUF305 domain-containing protein</fullName>
    </submittedName>
</protein>
<name>A0ABZ2G1E8_9SPHN</name>
<keyword evidence="2" id="KW-0472">Membrane</keyword>
<gene>
    <name evidence="4" type="ORF">V6R86_02795</name>
</gene>
<feature type="transmembrane region" description="Helical" evidence="2">
    <location>
        <begin position="71"/>
        <end position="91"/>
    </location>
</feature>
<feature type="transmembrane region" description="Helical" evidence="2">
    <location>
        <begin position="14"/>
        <end position="34"/>
    </location>
</feature>
<sequence length="193" mass="21600">MDHETGAGMGWGRFAAMIATSTFIMFFLMYQLVYRWEHALFSVTRLVSSLVMGCVMTAVMLAFMWKMYRPQAAKIAVLAVAIVGGIGLLAINRSQALIGDVDYMKSMIPHHSIAINNSREADLRDPRVRYLADRITRDQVKEIAEMKLLIDDIEQHGRRADRPLPAGPAELRPAGREEAASLLSGQLLEREPL</sequence>
<dbReference type="Gene3D" id="1.20.1260.10">
    <property type="match status" value="1"/>
</dbReference>
<dbReference type="EMBL" id="CP145607">
    <property type="protein sequence ID" value="WWM69647.1"/>
    <property type="molecule type" value="Genomic_DNA"/>
</dbReference>
<evidence type="ECO:0000259" key="3">
    <source>
        <dbReference type="Pfam" id="PF03713"/>
    </source>
</evidence>
<evidence type="ECO:0000256" key="2">
    <source>
        <dbReference type="SAM" id="Phobius"/>
    </source>
</evidence>
<feature type="domain" description="DUF305" evidence="3">
    <location>
        <begin position="100"/>
        <end position="161"/>
    </location>
</feature>
<dbReference type="RefSeq" id="WP_338501893.1">
    <property type="nucleotide sequence ID" value="NZ_CP145607.1"/>
</dbReference>